<feature type="region of interest" description="Disordered" evidence="11">
    <location>
        <begin position="350"/>
        <end position="377"/>
    </location>
</feature>
<comment type="function">
    <text evidence="10">Catalyzes the last two steps in the biosynthesis of 5-methylaminomethyl-2-thiouridine (mnm(5)s(2)U) at the wobble position (U34) in tRNA. Catalyzes the FAD-dependent demodification of cmnm(5)s(2)U34 to nm(5)s(2)U34, followed by the transfer of a methyl group from S-adenosyl-L-methionine to nm(5)s(2)U34, to form mnm(5)s(2)U34.</text>
</comment>
<keyword evidence="8 10" id="KW-0560">Oxidoreductase</keyword>
<dbReference type="InterPro" id="IPR029063">
    <property type="entry name" value="SAM-dependent_MTases_sf"/>
</dbReference>
<evidence type="ECO:0000256" key="2">
    <source>
        <dbReference type="ARBA" id="ARBA00022603"/>
    </source>
</evidence>
<evidence type="ECO:0000256" key="5">
    <source>
        <dbReference type="ARBA" id="ARBA00022691"/>
    </source>
</evidence>
<evidence type="ECO:0000313" key="14">
    <source>
        <dbReference type="EMBL" id="UXC19510.1"/>
    </source>
</evidence>
<keyword evidence="2 10" id="KW-0489">Methyltransferase</keyword>
<dbReference type="HAMAP" id="MF_01102">
    <property type="entry name" value="MnmC"/>
    <property type="match status" value="1"/>
</dbReference>
<comment type="subcellular location">
    <subcellularLocation>
        <location evidence="10">Cytoplasm</location>
    </subcellularLocation>
</comment>
<evidence type="ECO:0000256" key="11">
    <source>
        <dbReference type="SAM" id="MobiDB-lite"/>
    </source>
</evidence>
<dbReference type="InterPro" id="IPR023032">
    <property type="entry name" value="tRNA_MAMT_biosynth_bifunc_MnmC"/>
</dbReference>
<keyword evidence="3 10" id="KW-0285">Flavoprotein</keyword>
<dbReference type="Gene3D" id="3.40.50.150">
    <property type="entry name" value="Vaccinia Virus protein VP39"/>
    <property type="match status" value="1"/>
</dbReference>
<dbReference type="EC" id="2.1.1.61" evidence="10"/>
<gene>
    <name evidence="10 14" type="primary">mnmC</name>
    <name evidence="14" type="ORF">N4T19_05155</name>
</gene>
<protein>
    <recommendedName>
        <fullName evidence="10">tRNA 5-methylaminomethyl-2-thiouridine biosynthesis bifunctional protein MnmC</fullName>
        <shortName evidence="10">tRNA mnm(5)s(2)U biosynthesis bifunctional protein</shortName>
    </recommendedName>
    <domain>
        <recommendedName>
            <fullName evidence="10">tRNA (mnm(5)s(2)U34)-methyltransferase</fullName>
            <ecNumber evidence="10">2.1.1.61</ecNumber>
        </recommendedName>
    </domain>
    <domain>
        <recommendedName>
            <fullName evidence="10">FAD-dependent cmnm(5)s(2)U34 oxidoreductase</fullName>
            <ecNumber evidence="10">1.5.-.-</ecNumber>
        </recommendedName>
    </domain>
</protein>
<dbReference type="NCBIfam" id="NF033855">
    <property type="entry name" value="tRNA_MNMC2"/>
    <property type="match status" value="1"/>
</dbReference>
<keyword evidence="1 10" id="KW-0963">Cytoplasm</keyword>
<dbReference type="NCBIfam" id="TIGR03197">
    <property type="entry name" value="MnmC_Cterm"/>
    <property type="match status" value="1"/>
</dbReference>
<keyword evidence="5 10" id="KW-0949">S-adenosyl-L-methionine</keyword>
<dbReference type="RefSeq" id="WP_260719615.1">
    <property type="nucleotide sequence ID" value="NZ_CP104377.1"/>
</dbReference>
<dbReference type="GO" id="GO:0032259">
    <property type="term" value="P:methylation"/>
    <property type="evidence" value="ECO:0007669"/>
    <property type="project" value="UniProtKB-KW"/>
</dbReference>
<keyword evidence="9 10" id="KW-0511">Multifunctional enzyme</keyword>
<dbReference type="Gene3D" id="3.50.50.60">
    <property type="entry name" value="FAD/NAD(P)-binding domain"/>
    <property type="match status" value="1"/>
</dbReference>
<dbReference type="EC" id="1.5.-.-" evidence="10"/>
<evidence type="ECO:0000256" key="3">
    <source>
        <dbReference type="ARBA" id="ARBA00022630"/>
    </source>
</evidence>
<evidence type="ECO:0000256" key="1">
    <source>
        <dbReference type="ARBA" id="ARBA00022490"/>
    </source>
</evidence>
<keyword evidence="15" id="KW-1185">Reference proteome</keyword>
<comment type="catalytic activity">
    <reaction evidence="10">
        <text>5-aminomethyl-2-thiouridine(34) in tRNA + S-adenosyl-L-methionine = 5-methylaminomethyl-2-thiouridine(34) in tRNA + S-adenosyl-L-homocysteine + H(+)</text>
        <dbReference type="Rhea" id="RHEA:19569"/>
        <dbReference type="Rhea" id="RHEA-COMP:10195"/>
        <dbReference type="Rhea" id="RHEA-COMP:10197"/>
        <dbReference type="ChEBI" id="CHEBI:15378"/>
        <dbReference type="ChEBI" id="CHEBI:57856"/>
        <dbReference type="ChEBI" id="CHEBI:59789"/>
        <dbReference type="ChEBI" id="CHEBI:74454"/>
        <dbReference type="ChEBI" id="CHEBI:74455"/>
        <dbReference type="EC" id="2.1.1.61"/>
    </reaction>
</comment>
<dbReference type="Pfam" id="PF05430">
    <property type="entry name" value="Methyltransf_30"/>
    <property type="match status" value="1"/>
</dbReference>
<dbReference type="InterPro" id="IPR047785">
    <property type="entry name" value="tRNA_MNMC2"/>
</dbReference>
<evidence type="ECO:0000256" key="6">
    <source>
        <dbReference type="ARBA" id="ARBA00022694"/>
    </source>
</evidence>
<evidence type="ECO:0000256" key="9">
    <source>
        <dbReference type="ARBA" id="ARBA00023268"/>
    </source>
</evidence>
<keyword evidence="6 10" id="KW-0819">tRNA processing</keyword>
<dbReference type="InterPro" id="IPR008471">
    <property type="entry name" value="MnmC-like_methylTransf"/>
</dbReference>
<comment type="cofactor">
    <cofactor evidence="10">
        <name>FAD</name>
        <dbReference type="ChEBI" id="CHEBI:57692"/>
    </cofactor>
</comment>
<keyword evidence="7 10" id="KW-0274">FAD</keyword>
<keyword evidence="4 10" id="KW-0808">Transferase</keyword>
<dbReference type="InterPro" id="IPR006076">
    <property type="entry name" value="FAD-dep_OxRdtase"/>
</dbReference>
<evidence type="ECO:0000256" key="10">
    <source>
        <dbReference type="HAMAP-Rule" id="MF_01102"/>
    </source>
</evidence>
<dbReference type="Pfam" id="PF01266">
    <property type="entry name" value="DAO"/>
    <property type="match status" value="1"/>
</dbReference>
<evidence type="ECO:0000256" key="7">
    <source>
        <dbReference type="ARBA" id="ARBA00022827"/>
    </source>
</evidence>
<feature type="region of interest" description="FAD-dependent cmnm(5)s(2)U34 oxidoreductase" evidence="10">
    <location>
        <begin position="261"/>
        <end position="676"/>
    </location>
</feature>
<evidence type="ECO:0000313" key="15">
    <source>
        <dbReference type="Proteomes" id="UP001058290"/>
    </source>
</evidence>
<evidence type="ECO:0000259" key="12">
    <source>
        <dbReference type="Pfam" id="PF01266"/>
    </source>
</evidence>
<comment type="similarity">
    <text evidence="10">In the N-terminal section; belongs to the methyltransferase superfamily. tRNA (mnm(5)s(2)U34)-methyltransferase family.</text>
</comment>
<dbReference type="InterPro" id="IPR036188">
    <property type="entry name" value="FAD/NAD-bd_sf"/>
</dbReference>
<dbReference type="InterPro" id="IPR017610">
    <property type="entry name" value="tRNA_S-uridine_synth_MnmC_C"/>
</dbReference>
<reference evidence="14" key="1">
    <citation type="submission" date="2022-09" db="EMBL/GenBank/DDBJ databases">
        <title>Bacterial diversity in gut of crayfish and pufferfish.</title>
        <authorList>
            <person name="Huang Y."/>
        </authorList>
    </citation>
    <scope>NUCLEOTIDE SEQUENCE</scope>
    <source>
        <strain evidence="14">PR12</strain>
    </source>
</reference>
<dbReference type="GO" id="GO:0004808">
    <property type="term" value="F:tRNA (5-methylaminomethyl-2-thiouridylate)(34)-methyltransferase activity"/>
    <property type="evidence" value="ECO:0007669"/>
    <property type="project" value="UniProtKB-EC"/>
</dbReference>
<evidence type="ECO:0000256" key="8">
    <source>
        <dbReference type="ARBA" id="ARBA00023002"/>
    </source>
</evidence>
<feature type="region of interest" description="tRNA (mnm(5)s(2)U34)-methyltransferase" evidence="10">
    <location>
        <begin position="1"/>
        <end position="229"/>
    </location>
</feature>
<dbReference type="SUPFAM" id="SSF51905">
    <property type="entry name" value="FAD/NAD(P)-binding domain"/>
    <property type="match status" value="1"/>
</dbReference>
<evidence type="ECO:0000259" key="13">
    <source>
        <dbReference type="Pfam" id="PF05430"/>
    </source>
</evidence>
<sequence>MTETVQWMADGTPYSPRFGDRYHSEAAHALSQAEQVFLAGCGLPQAWAGHPQWRILETGFGFGLNFLVTWHAWQQDPARPGLLHFVSTEAFPIAAADLLAQARKFPHLLPLAEELAAQWWGLLPGVHRLRLAGGRLLLSLLIGDSQAMLRQQELVADSIYLDGFSPARNPDMWSLHSLKAVARCARRGTQLATWTIAAQLRRDLAQCGFAVRKVPGVPPKRDNLQATFAPQWEPRKAPLWPLGAQALPARLAGGGGHAAIVGAGIAGAACARQLALRGWQVTVLDTASHPAAGASALPAGIFAPHTSSDDSPLSRITRAGQRCSLQWAQQLLQAGQDWEMTGVLERRQLATPPDETAALSDSPAAVPTRRSAHERPPAWKDALAAPAADWSEEASAATLEALGLPADTPALWHPRGGWLRPAALVQALLDHPGIHFVGDAQVQALDALKTAEGQPLWSLSDGQGQQWAQADLVVLCAGPQSASIRINGQSLAAAQALQTIRGQVSWGRYAEGQAPAAHQPVNGHGSWVPYFRIGQDADAAWVMGSSFERGQSALPPSAEDAAAAHAGNGAKLQTLLPEGHRPDAQAFARAQHWAQLRCASTDRLPLVGPLLPTQALQALHTLPEGLASPWVATAMGSRGLTWALLCAELLAARLHAEPLPLPNPLALALASDRYCK</sequence>
<comment type="similarity">
    <text evidence="10">In the C-terminal section; belongs to the DAO family.</text>
</comment>
<dbReference type="Gene3D" id="3.30.9.10">
    <property type="entry name" value="D-Amino Acid Oxidase, subunit A, domain 2"/>
    <property type="match status" value="1"/>
</dbReference>
<feature type="domain" description="FAD dependent oxidoreductase" evidence="12">
    <location>
        <begin position="258"/>
        <end position="653"/>
    </location>
</feature>
<dbReference type="PANTHER" id="PTHR13847">
    <property type="entry name" value="SARCOSINE DEHYDROGENASE-RELATED"/>
    <property type="match status" value="1"/>
</dbReference>
<organism evidence="14 15">
    <name type="scientific">Comamonas squillarum</name>
    <dbReference type="NCBI Taxonomy" id="2977320"/>
    <lineage>
        <taxon>Bacteria</taxon>
        <taxon>Pseudomonadati</taxon>
        <taxon>Pseudomonadota</taxon>
        <taxon>Betaproteobacteria</taxon>
        <taxon>Burkholderiales</taxon>
        <taxon>Comamonadaceae</taxon>
        <taxon>Comamonas</taxon>
    </lineage>
</organism>
<evidence type="ECO:0000256" key="4">
    <source>
        <dbReference type="ARBA" id="ARBA00022679"/>
    </source>
</evidence>
<dbReference type="PANTHER" id="PTHR13847:SF283">
    <property type="entry name" value="TRNA 5-METHYLAMINOMETHYL-2-THIOURIDINE BIOSYNTHESIS BIFUNCTIONAL PROTEIN MNMC"/>
    <property type="match status" value="1"/>
</dbReference>
<proteinExistence type="inferred from homology"/>
<name>A0ABY5ZZS0_9BURK</name>
<feature type="domain" description="MnmC-like methyltransferase" evidence="13">
    <location>
        <begin position="110"/>
        <end position="227"/>
    </location>
</feature>
<dbReference type="Proteomes" id="UP001058290">
    <property type="component" value="Chromosome"/>
</dbReference>
<accession>A0ABY5ZZS0</accession>
<dbReference type="EMBL" id="CP104377">
    <property type="protein sequence ID" value="UXC19510.1"/>
    <property type="molecule type" value="Genomic_DNA"/>
</dbReference>